<dbReference type="InterPro" id="IPR016161">
    <property type="entry name" value="Ald_DH/histidinol_DH"/>
</dbReference>
<dbReference type="RefSeq" id="WP_121442295.1">
    <property type="nucleotide sequence ID" value="NZ_RCDA01000002.1"/>
</dbReference>
<comment type="caution">
    <text evidence="6">The sequence shown here is derived from an EMBL/GenBank/DDBJ whole genome shotgun (WGS) entry which is preliminary data.</text>
</comment>
<dbReference type="InterPro" id="IPR029510">
    <property type="entry name" value="Ald_DH_CS_GLU"/>
</dbReference>
<dbReference type="InterPro" id="IPR016163">
    <property type="entry name" value="Ald_DH_C"/>
</dbReference>
<organism evidence="6 7">
    <name type="scientific">Alkalispirillum mobile</name>
    <dbReference type="NCBI Taxonomy" id="85925"/>
    <lineage>
        <taxon>Bacteria</taxon>
        <taxon>Pseudomonadati</taxon>
        <taxon>Pseudomonadota</taxon>
        <taxon>Gammaproteobacteria</taxon>
        <taxon>Chromatiales</taxon>
        <taxon>Ectothiorhodospiraceae</taxon>
        <taxon>Alkalispirillum</taxon>
    </lineage>
</organism>
<dbReference type="OrthoDB" id="9812625at2"/>
<proteinExistence type="inferred from homology"/>
<dbReference type="AlphaFoldDB" id="A0A498C242"/>
<dbReference type="GO" id="GO:0009450">
    <property type="term" value="P:gamma-aminobutyric acid catabolic process"/>
    <property type="evidence" value="ECO:0007669"/>
    <property type="project" value="TreeGrafter"/>
</dbReference>
<dbReference type="InterPro" id="IPR015590">
    <property type="entry name" value="Aldehyde_DH_dom"/>
</dbReference>
<protein>
    <submittedName>
        <fullName evidence="6">Succinate-semialdehyde dehydrogenase/glutarate-semialdehyde dehydrogenase</fullName>
    </submittedName>
</protein>
<evidence type="ECO:0000256" key="3">
    <source>
        <dbReference type="PROSITE-ProRule" id="PRU10007"/>
    </source>
</evidence>
<evidence type="ECO:0000256" key="1">
    <source>
        <dbReference type="ARBA" id="ARBA00009986"/>
    </source>
</evidence>
<dbReference type="InterPro" id="IPR050740">
    <property type="entry name" value="Aldehyde_DH_Superfamily"/>
</dbReference>
<evidence type="ECO:0000259" key="5">
    <source>
        <dbReference type="Pfam" id="PF00171"/>
    </source>
</evidence>
<dbReference type="InterPro" id="IPR016162">
    <property type="entry name" value="Ald_DH_N"/>
</dbReference>
<dbReference type="EMBL" id="RCDA01000002">
    <property type="protein sequence ID" value="RLK48646.1"/>
    <property type="molecule type" value="Genomic_DNA"/>
</dbReference>
<dbReference type="SUPFAM" id="SSF53720">
    <property type="entry name" value="ALDH-like"/>
    <property type="match status" value="1"/>
</dbReference>
<dbReference type="Gene3D" id="3.40.605.10">
    <property type="entry name" value="Aldehyde Dehydrogenase, Chain A, domain 1"/>
    <property type="match status" value="1"/>
</dbReference>
<name>A0A498C242_9GAMM</name>
<feature type="active site" evidence="3">
    <location>
        <position position="253"/>
    </location>
</feature>
<evidence type="ECO:0000313" key="7">
    <source>
        <dbReference type="Proteomes" id="UP000275461"/>
    </source>
</evidence>
<dbReference type="PANTHER" id="PTHR43353:SF5">
    <property type="entry name" value="SUCCINATE-SEMIALDEHYDE DEHYDROGENASE, MITOCHONDRIAL"/>
    <property type="match status" value="1"/>
</dbReference>
<evidence type="ECO:0000256" key="4">
    <source>
        <dbReference type="RuleBase" id="RU003345"/>
    </source>
</evidence>
<evidence type="ECO:0000313" key="6">
    <source>
        <dbReference type="EMBL" id="RLK48646.1"/>
    </source>
</evidence>
<dbReference type="FunFam" id="3.40.605.10:FF:000007">
    <property type="entry name" value="NAD/NADP-dependent betaine aldehyde dehydrogenase"/>
    <property type="match status" value="1"/>
</dbReference>
<dbReference type="CDD" id="cd07103">
    <property type="entry name" value="ALDH_F5_SSADH_GabD"/>
    <property type="match status" value="1"/>
</dbReference>
<dbReference type="FunFam" id="3.40.309.10:FF:000004">
    <property type="entry name" value="Succinate-semialdehyde dehydrogenase I"/>
    <property type="match status" value="1"/>
</dbReference>
<dbReference type="Proteomes" id="UP000275461">
    <property type="component" value="Unassembled WGS sequence"/>
</dbReference>
<comment type="similarity">
    <text evidence="1 4">Belongs to the aldehyde dehydrogenase family.</text>
</comment>
<dbReference type="GO" id="GO:0004777">
    <property type="term" value="F:succinate-semialdehyde dehydrogenase (NAD+) activity"/>
    <property type="evidence" value="ECO:0007669"/>
    <property type="project" value="TreeGrafter"/>
</dbReference>
<dbReference type="Gene3D" id="3.40.309.10">
    <property type="entry name" value="Aldehyde Dehydrogenase, Chain A, domain 2"/>
    <property type="match status" value="1"/>
</dbReference>
<keyword evidence="2 4" id="KW-0560">Oxidoreductase</keyword>
<reference evidence="6 7" key="1">
    <citation type="submission" date="2018-10" db="EMBL/GenBank/DDBJ databases">
        <title>Genomic Encyclopedia of Type Strains, Phase IV (KMG-IV): sequencing the most valuable type-strain genomes for metagenomic binning, comparative biology and taxonomic classification.</title>
        <authorList>
            <person name="Goeker M."/>
        </authorList>
    </citation>
    <scope>NUCLEOTIDE SEQUENCE [LARGE SCALE GENOMIC DNA]</scope>
    <source>
        <strain evidence="6 7">DSM 12769</strain>
    </source>
</reference>
<accession>A0A498C242</accession>
<dbReference type="Pfam" id="PF00171">
    <property type="entry name" value="Aldedh"/>
    <property type="match status" value="1"/>
</dbReference>
<dbReference type="PROSITE" id="PS00687">
    <property type="entry name" value="ALDEHYDE_DEHYDR_GLU"/>
    <property type="match status" value="1"/>
</dbReference>
<sequence length="483" mass="51765">MVQSPLLPNLHGYIDGAWTPADSGECFSVSNPVNGDELARVSSLGADETRRAIDAAQAALRAGSSLEERQAWLDSIVDTLKAHKKEVGRILTLEHGKPLKEAEGEVLYAAGFFEYCARNLYSLGPRTLHERPKDATWTVYNRPAGVVGLVTPWNFPIGMIAKKLSAAIAAGCPSVIKPSSKTPLTMIALFTLMDREVDLPPGFVNLVTGSSGPIGDTLMEDDRVRVVSFTGSTEVGRKLIKASAPGVKKLTLELGGNAPFIVFADTDLDKAADHLIANKFRGGGQTCVCANRILVEASAEEAFAEKVATRAAKLKVGDGMEPDTDLGPLIDRNGYEKVRRHFNDAVENGATVVLGEDPGEIHDDWGGFFPPAVLRGVQPGMDCTCEETFGPLVPITPFRDEDHALKLANDTEFGLAAYLFTQNEARAQRIIPALEFAHVGHNTGTGPTPEAPFGGMKSSGWGREGGTEGLFEFVEPQTVPRGN</sequence>
<evidence type="ECO:0000256" key="2">
    <source>
        <dbReference type="ARBA" id="ARBA00023002"/>
    </source>
</evidence>
<keyword evidence="7" id="KW-1185">Reference proteome</keyword>
<feature type="domain" description="Aldehyde dehydrogenase" evidence="5">
    <location>
        <begin position="18"/>
        <end position="479"/>
    </location>
</feature>
<dbReference type="PANTHER" id="PTHR43353">
    <property type="entry name" value="SUCCINATE-SEMIALDEHYDE DEHYDROGENASE, MITOCHONDRIAL"/>
    <property type="match status" value="1"/>
</dbReference>
<gene>
    <name evidence="6" type="ORF">DFR31_1753</name>
</gene>